<protein>
    <submittedName>
        <fullName evidence="6">Uncharacterized protein</fullName>
    </submittedName>
</protein>
<reference evidence="6" key="1">
    <citation type="submission" date="2021-01" db="EMBL/GenBank/DDBJ databases">
        <authorList>
            <person name="Corre E."/>
            <person name="Pelletier E."/>
            <person name="Niang G."/>
            <person name="Scheremetjew M."/>
            <person name="Finn R."/>
            <person name="Kale V."/>
            <person name="Holt S."/>
            <person name="Cochrane G."/>
            <person name="Meng A."/>
            <person name="Brown T."/>
            <person name="Cohen L."/>
        </authorList>
    </citation>
    <scope>NUCLEOTIDE SEQUENCE</scope>
    <source>
        <strain evidence="6">CCMP1243</strain>
    </source>
</reference>
<evidence type="ECO:0000259" key="4">
    <source>
        <dbReference type="PROSITE" id="PS50090"/>
    </source>
</evidence>
<feature type="domain" description="HTH myb-type" evidence="5">
    <location>
        <begin position="92"/>
        <end position="146"/>
    </location>
</feature>
<dbReference type="Pfam" id="PF00249">
    <property type="entry name" value="Myb_DNA-binding"/>
    <property type="match status" value="2"/>
</dbReference>
<dbReference type="GO" id="GO:0005634">
    <property type="term" value="C:nucleus"/>
    <property type="evidence" value="ECO:0007669"/>
    <property type="project" value="TreeGrafter"/>
</dbReference>
<dbReference type="PANTHER" id="PTHR45614:SF274">
    <property type="entry name" value="MYB-LIKE DNA-BINDING PROTEIN"/>
    <property type="match status" value="1"/>
</dbReference>
<dbReference type="PROSITE" id="PS51294">
    <property type="entry name" value="HTH_MYB"/>
    <property type="match status" value="2"/>
</dbReference>
<feature type="region of interest" description="Disordered" evidence="3">
    <location>
        <begin position="344"/>
        <end position="389"/>
    </location>
</feature>
<dbReference type="Gene3D" id="1.10.10.60">
    <property type="entry name" value="Homeodomain-like"/>
    <property type="match status" value="2"/>
</dbReference>
<dbReference type="PROSITE" id="PS50090">
    <property type="entry name" value="MYB_LIKE"/>
    <property type="match status" value="2"/>
</dbReference>
<organism evidence="6">
    <name type="scientific">Rhizochromulina marina</name>
    <dbReference type="NCBI Taxonomy" id="1034831"/>
    <lineage>
        <taxon>Eukaryota</taxon>
        <taxon>Sar</taxon>
        <taxon>Stramenopiles</taxon>
        <taxon>Ochrophyta</taxon>
        <taxon>Dictyochophyceae</taxon>
        <taxon>Rhizochromulinales</taxon>
        <taxon>Rhizochromulina</taxon>
    </lineage>
</organism>
<dbReference type="FunFam" id="1.10.10.60:FF:000010">
    <property type="entry name" value="Transcriptional activator Myb isoform A"/>
    <property type="match status" value="1"/>
</dbReference>
<keyword evidence="1" id="KW-0677">Repeat</keyword>
<evidence type="ECO:0000256" key="1">
    <source>
        <dbReference type="ARBA" id="ARBA00022737"/>
    </source>
</evidence>
<dbReference type="InterPro" id="IPR009057">
    <property type="entry name" value="Homeodomain-like_sf"/>
</dbReference>
<sequence>MLGADAHPAAIAHQPVGMAAAPVATTTVAEPVTVDRPERRAWSRKEDDAIVRLVNRHGTKRWAVIAQELNGEISGVFRSGKQCRTRWLNHLDPAIKKEPWSEHEERIIYDAQQRLGNKWAEIAKLLPGRTDNAIKNHWYSTMRRNMRRLAKEISMDDEGAEGGAEDGSGERLPPYKGPCQTMLAALPSANATILERAYSQLEAVLAAKGSALPNQGHAMQAAMLAAISASGVSGTKKHKKPGEAIVDLSNVIASIPGAVGIGLSGMDIPCITGESQEQNSQAKADVARQYSTLLRLFSTPGLTQPPVRAVQPALDHLRILCGTRLASDSLAHAVEDDYLEETELDAMEEDESQSQSGSAASHSHGTRSSKRLRAQDRKAKDFSFVRPRA</sequence>
<gene>
    <name evidence="6" type="ORF">RMAR1173_LOCUS19856</name>
</gene>
<feature type="compositionally biased region" description="Basic and acidic residues" evidence="3">
    <location>
        <begin position="373"/>
        <end position="383"/>
    </location>
</feature>
<dbReference type="CDD" id="cd00167">
    <property type="entry name" value="SANT"/>
    <property type="match status" value="2"/>
</dbReference>
<dbReference type="GO" id="GO:0000981">
    <property type="term" value="F:DNA-binding transcription factor activity, RNA polymerase II-specific"/>
    <property type="evidence" value="ECO:0007669"/>
    <property type="project" value="TreeGrafter"/>
</dbReference>
<dbReference type="InterPro" id="IPR001005">
    <property type="entry name" value="SANT/Myb"/>
</dbReference>
<dbReference type="SMART" id="SM00717">
    <property type="entry name" value="SANT"/>
    <property type="match status" value="2"/>
</dbReference>
<dbReference type="AlphaFoldDB" id="A0A7S2ST59"/>
<feature type="domain" description="HTH myb-type" evidence="5">
    <location>
        <begin position="39"/>
        <end position="91"/>
    </location>
</feature>
<evidence type="ECO:0000259" key="5">
    <source>
        <dbReference type="PROSITE" id="PS51294"/>
    </source>
</evidence>
<dbReference type="SUPFAM" id="SSF46689">
    <property type="entry name" value="Homeodomain-like"/>
    <property type="match status" value="1"/>
</dbReference>
<dbReference type="InterPro" id="IPR050560">
    <property type="entry name" value="MYB_TF"/>
</dbReference>
<feature type="domain" description="Myb-like" evidence="4">
    <location>
        <begin position="34"/>
        <end position="91"/>
    </location>
</feature>
<dbReference type="EMBL" id="HBHJ01030025">
    <property type="protein sequence ID" value="CAD9708864.1"/>
    <property type="molecule type" value="Transcribed_RNA"/>
</dbReference>
<evidence type="ECO:0000313" key="6">
    <source>
        <dbReference type="EMBL" id="CAD9708864.1"/>
    </source>
</evidence>
<evidence type="ECO:0000256" key="2">
    <source>
        <dbReference type="ARBA" id="ARBA00023125"/>
    </source>
</evidence>
<dbReference type="GO" id="GO:0000978">
    <property type="term" value="F:RNA polymerase II cis-regulatory region sequence-specific DNA binding"/>
    <property type="evidence" value="ECO:0007669"/>
    <property type="project" value="TreeGrafter"/>
</dbReference>
<feature type="compositionally biased region" description="Low complexity" evidence="3">
    <location>
        <begin position="353"/>
        <end position="363"/>
    </location>
</feature>
<dbReference type="InterPro" id="IPR017930">
    <property type="entry name" value="Myb_dom"/>
</dbReference>
<feature type="domain" description="Myb-like" evidence="4">
    <location>
        <begin position="92"/>
        <end position="142"/>
    </location>
</feature>
<proteinExistence type="predicted"/>
<keyword evidence="2" id="KW-0238">DNA-binding</keyword>
<accession>A0A7S2ST59</accession>
<name>A0A7S2ST59_9STRA</name>
<dbReference type="PANTHER" id="PTHR45614">
    <property type="entry name" value="MYB PROTEIN-RELATED"/>
    <property type="match status" value="1"/>
</dbReference>
<evidence type="ECO:0000256" key="3">
    <source>
        <dbReference type="SAM" id="MobiDB-lite"/>
    </source>
</evidence>